<evidence type="ECO:0000313" key="3">
    <source>
        <dbReference type="Proteomes" id="UP001225316"/>
    </source>
</evidence>
<dbReference type="EMBL" id="JARXHW010000119">
    <property type="protein sequence ID" value="MDQ8209698.1"/>
    <property type="molecule type" value="Genomic_DNA"/>
</dbReference>
<gene>
    <name evidence="2" type="ORF">QEH52_19425</name>
</gene>
<dbReference type="Proteomes" id="UP001225316">
    <property type="component" value="Unassembled WGS sequence"/>
</dbReference>
<keyword evidence="1" id="KW-0472">Membrane</keyword>
<organism evidence="2 3">
    <name type="scientific">Thalassobacterium maritimum</name>
    <dbReference type="NCBI Taxonomy" id="3041265"/>
    <lineage>
        <taxon>Bacteria</taxon>
        <taxon>Pseudomonadati</taxon>
        <taxon>Verrucomicrobiota</taxon>
        <taxon>Opitutia</taxon>
        <taxon>Puniceicoccales</taxon>
        <taxon>Coraliomargaritaceae</taxon>
        <taxon>Thalassobacterium</taxon>
    </lineage>
</organism>
<keyword evidence="1" id="KW-0812">Transmembrane</keyword>
<sequence length="122" mass="13774">MKTKDTIGFLVAIFLTILSVILLQNSGKRELEKMQKEISETVLEKTVTNNLRIIASLADQYFLEAKVDSIRLDQLIKTKEDMPLIKIDSSVIYPDIIRRNDSTLSATLSNGDEISINYNPIS</sequence>
<feature type="transmembrane region" description="Helical" evidence="1">
    <location>
        <begin position="6"/>
        <end position="23"/>
    </location>
</feature>
<evidence type="ECO:0000256" key="1">
    <source>
        <dbReference type="SAM" id="Phobius"/>
    </source>
</evidence>
<comment type="caution">
    <text evidence="2">The sequence shown here is derived from an EMBL/GenBank/DDBJ whole genome shotgun (WGS) entry which is preliminary data.</text>
</comment>
<accession>A0ABU1AZY1</accession>
<protein>
    <submittedName>
        <fullName evidence="2">Uncharacterized protein</fullName>
    </submittedName>
</protein>
<proteinExistence type="predicted"/>
<dbReference type="RefSeq" id="WP_308952616.1">
    <property type="nucleotide sequence ID" value="NZ_JARXHW010000119.1"/>
</dbReference>
<keyword evidence="3" id="KW-1185">Reference proteome</keyword>
<evidence type="ECO:0000313" key="2">
    <source>
        <dbReference type="EMBL" id="MDQ8209698.1"/>
    </source>
</evidence>
<reference evidence="2 3" key="1">
    <citation type="submission" date="2023-04" db="EMBL/GenBank/DDBJ databases">
        <title>A novel bacteria isolated from coastal sediment.</title>
        <authorList>
            <person name="Liu X.-J."/>
            <person name="Du Z.-J."/>
        </authorList>
    </citation>
    <scope>NUCLEOTIDE SEQUENCE [LARGE SCALE GENOMIC DNA]</scope>
    <source>
        <strain evidence="2 3">SDUM461003</strain>
    </source>
</reference>
<name>A0ABU1AZY1_9BACT</name>
<keyword evidence="1" id="KW-1133">Transmembrane helix</keyword>